<dbReference type="PROSITE" id="PS50181">
    <property type="entry name" value="FBOX"/>
    <property type="match status" value="1"/>
</dbReference>
<reference evidence="2 3" key="1">
    <citation type="submission" date="2024-05" db="EMBL/GenBank/DDBJ databases">
        <title>Genetic variation in Jamaican populations of the coffee berry borer (Hypothenemus hampei).</title>
        <authorList>
            <person name="Errbii M."/>
            <person name="Myrie A."/>
        </authorList>
    </citation>
    <scope>NUCLEOTIDE SEQUENCE [LARGE SCALE GENOMIC DNA]</scope>
    <source>
        <strain evidence="2">JA-Hopewell-2020-01-JO</strain>
        <tissue evidence="2">Whole body</tissue>
    </source>
</reference>
<gene>
    <name evidence="2" type="ORF">ABEB36_010011</name>
</gene>
<dbReference type="EMBL" id="JBDJPC010000007">
    <property type="protein sequence ID" value="KAL1494408.1"/>
    <property type="molecule type" value="Genomic_DNA"/>
</dbReference>
<feature type="domain" description="F-box" evidence="1">
    <location>
        <begin position="50"/>
        <end position="99"/>
    </location>
</feature>
<proteinExistence type="predicted"/>
<dbReference type="InterPro" id="IPR001810">
    <property type="entry name" value="F-box_dom"/>
</dbReference>
<dbReference type="CDD" id="cd22100">
    <property type="entry name" value="F-box_FBXO28"/>
    <property type="match status" value="1"/>
</dbReference>
<comment type="caution">
    <text evidence="2">The sequence shown here is derived from an EMBL/GenBank/DDBJ whole genome shotgun (WGS) entry which is preliminary data.</text>
</comment>
<sequence>MDPLEEENDQNCSKGYYTRAKRRKLAEHFSDKEESSTSNFYRIPEVSKRKNPIMFLPTEVLQNVFKHISYHDLSSKIRLVNRRFRVVAEDLLNLGFKKIKKRLQSVLNVTEISLRYTQDDMETKCIFRLLCMIEILNLQYAVIVTSIWRYVYNEFYRVKSTCMYGGLIIDTFDDFLWKFVSCPHQLYGPAVVKDYALPHEVTKLVQMSKNFCIHFDKICEEAIPNSLIWNGCKVIDILDCAKFAQKIVHFERRTSESFFARYSYYFRNSWFIVMPIPVNKEMDWPQRQRMMLMRLRRIVLAHNDMYLQQEQYEREMVLRPEGSRRGPPVKKPGNNVYTGYGDVQDKFFYYGAMNDAAYMAKFHTEEANEEQGDHDPNWEPQLNEPEIELIQVNSDEEVLYRLPYLGFRVDTTIRCPIATAPLKFLNDLPLKDQQKLKKRKIYVKNESQVYMNFECLGAQYARLPTQYQFQTSQPNG</sequence>
<name>A0ABD1EKB8_HYPHA</name>
<dbReference type="InterPro" id="IPR036047">
    <property type="entry name" value="F-box-like_dom_sf"/>
</dbReference>
<dbReference type="SUPFAM" id="SSF81383">
    <property type="entry name" value="F-box domain"/>
    <property type="match status" value="1"/>
</dbReference>
<dbReference type="AlphaFoldDB" id="A0ABD1EKB8"/>
<dbReference type="Proteomes" id="UP001566132">
    <property type="component" value="Unassembled WGS sequence"/>
</dbReference>
<protein>
    <recommendedName>
        <fullName evidence="1">F-box domain-containing protein</fullName>
    </recommendedName>
</protein>
<evidence type="ECO:0000259" key="1">
    <source>
        <dbReference type="PROSITE" id="PS50181"/>
    </source>
</evidence>
<evidence type="ECO:0000313" key="3">
    <source>
        <dbReference type="Proteomes" id="UP001566132"/>
    </source>
</evidence>
<evidence type="ECO:0000313" key="2">
    <source>
        <dbReference type="EMBL" id="KAL1494408.1"/>
    </source>
</evidence>
<keyword evidence="3" id="KW-1185">Reference proteome</keyword>
<organism evidence="2 3">
    <name type="scientific">Hypothenemus hampei</name>
    <name type="common">Coffee berry borer</name>
    <dbReference type="NCBI Taxonomy" id="57062"/>
    <lineage>
        <taxon>Eukaryota</taxon>
        <taxon>Metazoa</taxon>
        <taxon>Ecdysozoa</taxon>
        <taxon>Arthropoda</taxon>
        <taxon>Hexapoda</taxon>
        <taxon>Insecta</taxon>
        <taxon>Pterygota</taxon>
        <taxon>Neoptera</taxon>
        <taxon>Endopterygota</taxon>
        <taxon>Coleoptera</taxon>
        <taxon>Polyphaga</taxon>
        <taxon>Cucujiformia</taxon>
        <taxon>Curculionidae</taxon>
        <taxon>Scolytinae</taxon>
        <taxon>Hypothenemus</taxon>
    </lineage>
</organism>
<accession>A0ABD1EKB8</accession>